<dbReference type="GO" id="GO:0003700">
    <property type="term" value="F:DNA-binding transcription factor activity"/>
    <property type="evidence" value="ECO:0007669"/>
    <property type="project" value="InterPro"/>
</dbReference>
<accession>A0A845MN25</accession>
<dbReference type="SUPFAM" id="SSF46785">
    <property type="entry name" value="Winged helix' DNA-binding domain"/>
    <property type="match status" value="1"/>
</dbReference>
<evidence type="ECO:0000256" key="2">
    <source>
        <dbReference type="ARBA" id="ARBA00023015"/>
    </source>
</evidence>
<protein>
    <submittedName>
        <fullName evidence="6">LysR family transcriptional regulator</fullName>
    </submittedName>
</protein>
<keyword evidence="2" id="KW-0805">Transcription regulation</keyword>
<organism evidence="6 7">
    <name type="scientific">Sneathiella chungangensis</name>
    <dbReference type="NCBI Taxonomy" id="1418234"/>
    <lineage>
        <taxon>Bacteria</taxon>
        <taxon>Pseudomonadati</taxon>
        <taxon>Pseudomonadota</taxon>
        <taxon>Alphaproteobacteria</taxon>
        <taxon>Sneathiellales</taxon>
        <taxon>Sneathiellaceae</taxon>
        <taxon>Sneathiella</taxon>
    </lineage>
</organism>
<feature type="domain" description="HTH lysR-type" evidence="5">
    <location>
        <begin position="18"/>
        <end position="70"/>
    </location>
</feature>
<evidence type="ECO:0000256" key="4">
    <source>
        <dbReference type="ARBA" id="ARBA00023163"/>
    </source>
</evidence>
<reference evidence="6 7" key="1">
    <citation type="journal article" date="2014" name="Int. J. Syst. Evol. Microbiol.">
        <title>Sneathiella chungangensis sp. nov., isolated from a marine sand, and emended description of the genus Sneathiella.</title>
        <authorList>
            <person name="Siamphan C."/>
            <person name="Kim H."/>
            <person name="Lee J.S."/>
            <person name="Kim W."/>
        </authorList>
    </citation>
    <scope>NUCLEOTIDE SEQUENCE [LARGE SCALE GENOMIC DNA]</scope>
    <source>
        <strain evidence="6 7">KCTC 32476</strain>
    </source>
</reference>
<dbReference type="PANTHER" id="PTHR30537:SF26">
    <property type="entry name" value="GLYCINE CLEAVAGE SYSTEM TRANSCRIPTIONAL ACTIVATOR"/>
    <property type="match status" value="1"/>
</dbReference>
<gene>
    <name evidence="6" type="ORF">GQF03_18600</name>
</gene>
<evidence type="ECO:0000313" key="6">
    <source>
        <dbReference type="EMBL" id="MZR24350.1"/>
    </source>
</evidence>
<evidence type="ECO:0000256" key="3">
    <source>
        <dbReference type="ARBA" id="ARBA00023125"/>
    </source>
</evidence>
<dbReference type="InterPro" id="IPR000847">
    <property type="entry name" value="LysR_HTH_N"/>
</dbReference>
<dbReference type="EMBL" id="WTVA01000015">
    <property type="protein sequence ID" value="MZR24350.1"/>
    <property type="molecule type" value="Genomic_DNA"/>
</dbReference>
<dbReference type="Gene3D" id="3.40.190.10">
    <property type="entry name" value="Periplasmic binding protein-like II"/>
    <property type="match status" value="2"/>
</dbReference>
<proteinExistence type="inferred from homology"/>
<dbReference type="OrthoDB" id="9807765at2"/>
<keyword evidence="4" id="KW-0804">Transcription</keyword>
<dbReference type="PROSITE" id="PS50931">
    <property type="entry name" value="HTH_LYSR"/>
    <property type="match status" value="1"/>
</dbReference>
<dbReference type="Gene3D" id="1.10.10.10">
    <property type="entry name" value="Winged helix-like DNA-binding domain superfamily/Winged helix DNA-binding domain"/>
    <property type="match status" value="1"/>
</dbReference>
<dbReference type="FunFam" id="1.10.10.10:FF:000001">
    <property type="entry name" value="LysR family transcriptional regulator"/>
    <property type="match status" value="1"/>
</dbReference>
<dbReference type="InterPro" id="IPR036390">
    <property type="entry name" value="WH_DNA-bd_sf"/>
</dbReference>
<dbReference type="Pfam" id="PF03466">
    <property type="entry name" value="LysR_substrate"/>
    <property type="match status" value="1"/>
</dbReference>
<dbReference type="GO" id="GO:0043565">
    <property type="term" value="F:sequence-specific DNA binding"/>
    <property type="evidence" value="ECO:0007669"/>
    <property type="project" value="TreeGrafter"/>
</dbReference>
<dbReference type="InterPro" id="IPR005119">
    <property type="entry name" value="LysR_subst-bd"/>
</dbReference>
<evidence type="ECO:0000256" key="1">
    <source>
        <dbReference type="ARBA" id="ARBA00009437"/>
    </source>
</evidence>
<dbReference type="AlphaFoldDB" id="A0A845MN25"/>
<dbReference type="Proteomes" id="UP000445696">
    <property type="component" value="Unassembled WGS sequence"/>
</dbReference>
<dbReference type="PRINTS" id="PR00039">
    <property type="entry name" value="HTHLYSR"/>
</dbReference>
<name>A0A845MN25_9PROT</name>
<dbReference type="InterPro" id="IPR036388">
    <property type="entry name" value="WH-like_DNA-bd_sf"/>
</dbReference>
<keyword evidence="7" id="KW-1185">Reference proteome</keyword>
<dbReference type="SUPFAM" id="SSF53850">
    <property type="entry name" value="Periplasmic binding protein-like II"/>
    <property type="match status" value="1"/>
</dbReference>
<keyword evidence="3" id="KW-0238">DNA-binding</keyword>
<dbReference type="Pfam" id="PF00126">
    <property type="entry name" value="HTH_1"/>
    <property type="match status" value="1"/>
</dbReference>
<evidence type="ECO:0000313" key="7">
    <source>
        <dbReference type="Proteomes" id="UP000445696"/>
    </source>
</evidence>
<comment type="similarity">
    <text evidence="1">Belongs to the LysR transcriptional regulatory family.</text>
</comment>
<dbReference type="PANTHER" id="PTHR30537">
    <property type="entry name" value="HTH-TYPE TRANSCRIPTIONAL REGULATOR"/>
    <property type="match status" value="1"/>
</dbReference>
<sequence>MVMDHTRLRSFVPSSSMLVAFDAAAQFNSFTIAAKSLNLTQGAISRQVRALEEQLGVRLFERKNKTITLTDAGRAYAREVNLALKRIRSATLSVQTNPSSGMLNIAILPTFGTRWLIPRLSSFIEQHPGITINFVTKLHPFDMSMEGIHAAIHFGKPDWHGAQAVFLMPDEAVPTASPALMQDDGKIAADVIANYPLLHLASRADAWTEWFAAHDVEPHHDSGMFFEQFSSATQAAVAGLGIALLPKFLIQQEINSGELLVLIDDVIPTDAAYYLMISNQDIDYGPVMAFRSWIHEATGSTVPLG</sequence>
<dbReference type="GO" id="GO:0006351">
    <property type="term" value="P:DNA-templated transcription"/>
    <property type="evidence" value="ECO:0007669"/>
    <property type="project" value="TreeGrafter"/>
</dbReference>
<dbReference type="InterPro" id="IPR058163">
    <property type="entry name" value="LysR-type_TF_proteobact-type"/>
</dbReference>
<evidence type="ECO:0000259" key="5">
    <source>
        <dbReference type="PROSITE" id="PS50931"/>
    </source>
</evidence>
<comment type="caution">
    <text evidence="6">The sequence shown here is derived from an EMBL/GenBank/DDBJ whole genome shotgun (WGS) entry which is preliminary data.</text>
</comment>